<evidence type="ECO:0000313" key="2">
    <source>
        <dbReference type="EMBL" id="KAF0036602.1"/>
    </source>
</evidence>
<dbReference type="Proteomes" id="UP000438429">
    <property type="component" value="Unassembled WGS sequence"/>
</dbReference>
<accession>A0A6A4T355</accession>
<evidence type="ECO:0000313" key="3">
    <source>
        <dbReference type="Proteomes" id="UP000438429"/>
    </source>
</evidence>
<dbReference type="InterPro" id="IPR043502">
    <property type="entry name" value="DNA/RNA_pol_sf"/>
</dbReference>
<dbReference type="AlphaFoldDB" id="A0A6A4T355"/>
<evidence type="ECO:0000259" key="1">
    <source>
        <dbReference type="PROSITE" id="PS50878"/>
    </source>
</evidence>
<reference evidence="2 3" key="1">
    <citation type="submission" date="2019-06" db="EMBL/GenBank/DDBJ databases">
        <title>Draft genomes of female and male turbot (Scophthalmus maximus).</title>
        <authorList>
            <person name="Xu H."/>
            <person name="Xu X.-W."/>
            <person name="Shao C."/>
            <person name="Chen S."/>
        </authorList>
    </citation>
    <scope>NUCLEOTIDE SEQUENCE [LARGE SCALE GENOMIC DNA]</scope>
    <source>
        <strain evidence="2">Ysfricsl-2016a</strain>
        <tissue evidence="2">Blood</tissue>
    </source>
</reference>
<organism evidence="2 3">
    <name type="scientific">Scophthalmus maximus</name>
    <name type="common">Turbot</name>
    <name type="synonym">Psetta maxima</name>
    <dbReference type="NCBI Taxonomy" id="52904"/>
    <lineage>
        <taxon>Eukaryota</taxon>
        <taxon>Metazoa</taxon>
        <taxon>Chordata</taxon>
        <taxon>Craniata</taxon>
        <taxon>Vertebrata</taxon>
        <taxon>Euteleostomi</taxon>
        <taxon>Actinopterygii</taxon>
        <taxon>Neopterygii</taxon>
        <taxon>Teleostei</taxon>
        <taxon>Neoteleostei</taxon>
        <taxon>Acanthomorphata</taxon>
        <taxon>Carangaria</taxon>
        <taxon>Pleuronectiformes</taxon>
        <taxon>Pleuronectoidei</taxon>
        <taxon>Scophthalmidae</taxon>
        <taxon>Scophthalmus</taxon>
    </lineage>
</organism>
<dbReference type="SUPFAM" id="SSF56672">
    <property type="entry name" value="DNA/RNA polymerases"/>
    <property type="match status" value="1"/>
</dbReference>
<protein>
    <recommendedName>
        <fullName evidence="1">Reverse transcriptase domain-containing protein</fullName>
    </recommendedName>
</protein>
<proteinExistence type="predicted"/>
<dbReference type="EMBL" id="VEVO01000010">
    <property type="protein sequence ID" value="KAF0036602.1"/>
    <property type="molecule type" value="Genomic_DNA"/>
</dbReference>
<dbReference type="Pfam" id="PF00078">
    <property type="entry name" value="RVT_1"/>
    <property type="match status" value="1"/>
</dbReference>
<dbReference type="InterPro" id="IPR000477">
    <property type="entry name" value="RT_dom"/>
</dbReference>
<dbReference type="PANTHER" id="PTHR19446">
    <property type="entry name" value="REVERSE TRANSCRIPTASES"/>
    <property type="match status" value="1"/>
</dbReference>
<name>A0A6A4T355_SCOMX</name>
<gene>
    <name evidence="2" type="ORF">F2P81_011914</name>
</gene>
<comment type="caution">
    <text evidence="2">The sequence shown here is derived from an EMBL/GenBank/DDBJ whole genome shotgun (WGS) entry which is preliminary data.</text>
</comment>
<sequence>MLLQSRSNYYEYGDKGGRLLAHQLKRQAFSRLITQIKDPLGALLSAPSDINVTFKTSALYQSNSQTDNTTMDRFFFFNPDVPAIDPAMGLNLDSPLVLQEIVDAISSMQSNKAPGPDGYPTEFFKKFSSELAPLLLDVYSESIKRGTLPPTLTQASISLLLKKDKDPTCCGSYRPLSLLNVDVKVLAKALATRLEAVLPDIVSKEQTGFMKGRHSFFDIRTLMNIIYSTPTSRLPEVVISLDTEKAFDRVEWLYLFTVLKKCGSGDRFSS</sequence>
<dbReference type="PROSITE" id="PS50878">
    <property type="entry name" value="RT_POL"/>
    <property type="match status" value="1"/>
</dbReference>
<feature type="domain" description="Reverse transcriptase" evidence="1">
    <location>
        <begin position="141"/>
        <end position="270"/>
    </location>
</feature>